<feature type="transmembrane region" description="Helical" evidence="1">
    <location>
        <begin position="392"/>
        <end position="412"/>
    </location>
</feature>
<proteinExistence type="predicted"/>
<feature type="transmembrane region" description="Helical" evidence="1">
    <location>
        <begin position="139"/>
        <end position="159"/>
    </location>
</feature>
<feature type="transmembrane region" description="Helical" evidence="1">
    <location>
        <begin position="257"/>
        <end position="278"/>
    </location>
</feature>
<dbReference type="Proteomes" id="UP000034344">
    <property type="component" value="Unassembled WGS sequence"/>
</dbReference>
<feature type="transmembrane region" description="Helical" evidence="1">
    <location>
        <begin position="210"/>
        <end position="236"/>
    </location>
</feature>
<feature type="transmembrane region" description="Helical" evidence="1">
    <location>
        <begin position="9"/>
        <end position="28"/>
    </location>
</feature>
<feature type="transmembrane region" description="Helical" evidence="1">
    <location>
        <begin position="360"/>
        <end position="380"/>
    </location>
</feature>
<sequence length="558" mass="65600">MHKFTSNRYVYILLLLIISSIFLFLSYIPNLYEASVTDIMPKDRVMLWGEHIYTYDFNVYLSKIRQGTEGRWNIINKYDNRIDQPGVYLQMLYLLAGKIGGLFNLTPILIFHLLRTLLSFSWILVIIFINVYFLKKPVLYFLGTIFSLLASSFPVFYRLDGELWIGIFMGWWQELDVLKHISYLPHYTINYMIISILTFLLYLYDKTKNIRLFVIICVILFFSFFIHPITGLVFFFSWLLFNSIKIVLFGNFKLKTLFRFVLETLFLVVVISMPLAYIKYATSLSPWKSLIEFDQKYKFPFVLKDYILALGPVFITGLMGAVMVIFKKEKRLLPVVTWFLGAFLGILLFIYFPYQSPARFVQTANHIPLAILSAYFIVELLKKFPNWLVKSLCYPAIAFIILLGIIQSYFSIKGQTHFIKQRAQAVLPLVPYPSQVMYPLKDFFFALKWLEKYSYRNTVVLSQITAGNYIPAYAGNYVYFGHFPESPNYEYKSSQVGLFFTGSMKEEDALNFLKNENIDYVFLGPQEKEMATADIKRYPFLKPVYDSYWVTIFWVIKQ</sequence>
<keyword evidence="1" id="KW-0472">Membrane</keyword>
<feature type="transmembrane region" description="Helical" evidence="1">
    <location>
        <begin position="87"/>
        <end position="106"/>
    </location>
</feature>
<dbReference type="STRING" id="1618480.US11_C0005G0005"/>
<name>A0A0G0GPE9_9BACT</name>
<dbReference type="AlphaFoldDB" id="A0A0G0GPE9"/>
<evidence type="ECO:0000313" key="2">
    <source>
        <dbReference type="EMBL" id="KKQ01649.1"/>
    </source>
</evidence>
<gene>
    <name evidence="2" type="ORF">US11_C0005G0005</name>
</gene>
<protein>
    <recommendedName>
        <fullName evidence="4">Glycosyltransferase RgtA/B/C/D-like domain-containing protein</fullName>
    </recommendedName>
</protein>
<organism evidence="2 3">
    <name type="scientific">Candidatus Roizmanbacteria bacterium GW2011_GWA2_36_23</name>
    <dbReference type="NCBI Taxonomy" id="1618480"/>
    <lineage>
        <taxon>Bacteria</taxon>
        <taxon>Candidatus Roizmaniibacteriota</taxon>
    </lineage>
</organism>
<comment type="caution">
    <text evidence="2">The sequence shown here is derived from an EMBL/GenBank/DDBJ whole genome shotgun (WGS) entry which is preliminary data.</text>
</comment>
<keyword evidence="1" id="KW-1133">Transmembrane helix</keyword>
<feature type="transmembrane region" description="Helical" evidence="1">
    <location>
        <begin position="113"/>
        <end position="133"/>
    </location>
</feature>
<feature type="transmembrane region" description="Helical" evidence="1">
    <location>
        <begin position="187"/>
        <end position="204"/>
    </location>
</feature>
<reference evidence="2 3" key="1">
    <citation type="journal article" date="2015" name="Nature">
        <title>rRNA introns, odd ribosomes, and small enigmatic genomes across a large radiation of phyla.</title>
        <authorList>
            <person name="Brown C.T."/>
            <person name="Hug L.A."/>
            <person name="Thomas B.C."/>
            <person name="Sharon I."/>
            <person name="Castelle C.J."/>
            <person name="Singh A."/>
            <person name="Wilkins M.J."/>
            <person name="Williams K.H."/>
            <person name="Banfield J.F."/>
        </authorList>
    </citation>
    <scope>NUCLEOTIDE SEQUENCE [LARGE SCALE GENOMIC DNA]</scope>
</reference>
<feature type="transmembrane region" description="Helical" evidence="1">
    <location>
        <begin position="306"/>
        <end position="326"/>
    </location>
</feature>
<evidence type="ECO:0000256" key="1">
    <source>
        <dbReference type="SAM" id="Phobius"/>
    </source>
</evidence>
<feature type="transmembrane region" description="Helical" evidence="1">
    <location>
        <begin position="333"/>
        <end position="354"/>
    </location>
</feature>
<accession>A0A0G0GPE9</accession>
<keyword evidence="1" id="KW-0812">Transmembrane</keyword>
<evidence type="ECO:0008006" key="4">
    <source>
        <dbReference type="Google" id="ProtNLM"/>
    </source>
</evidence>
<evidence type="ECO:0000313" key="3">
    <source>
        <dbReference type="Proteomes" id="UP000034344"/>
    </source>
</evidence>
<dbReference type="EMBL" id="LBRS01000005">
    <property type="protein sequence ID" value="KKQ01649.1"/>
    <property type="molecule type" value="Genomic_DNA"/>
</dbReference>